<evidence type="ECO:0000313" key="2">
    <source>
        <dbReference type="EMBL" id="MCY1723212.1"/>
    </source>
</evidence>
<feature type="transmembrane region" description="Helical" evidence="1">
    <location>
        <begin position="158"/>
        <end position="174"/>
    </location>
</feature>
<gene>
    <name evidence="2" type="ORF">OU798_22880</name>
</gene>
<protein>
    <submittedName>
        <fullName evidence="2">Uncharacterized protein</fullName>
    </submittedName>
</protein>
<dbReference type="Proteomes" id="UP001145087">
    <property type="component" value="Unassembled WGS sequence"/>
</dbReference>
<accession>A0A9X3FBE0</accession>
<feature type="transmembrane region" description="Helical" evidence="1">
    <location>
        <begin position="89"/>
        <end position="113"/>
    </location>
</feature>
<organism evidence="2 3">
    <name type="scientific">Draconibacterium aestuarii</name>
    <dbReference type="NCBI Taxonomy" id="2998507"/>
    <lineage>
        <taxon>Bacteria</taxon>
        <taxon>Pseudomonadati</taxon>
        <taxon>Bacteroidota</taxon>
        <taxon>Bacteroidia</taxon>
        <taxon>Marinilabiliales</taxon>
        <taxon>Prolixibacteraceae</taxon>
        <taxon>Draconibacterium</taxon>
    </lineage>
</organism>
<feature type="transmembrane region" description="Helical" evidence="1">
    <location>
        <begin position="125"/>
        <end position="146"/>
    </location>
</feature>
<feature type="transmembrane region" description="Helical" evidence="1">
    <location>
        <begin position="391"/>
        <end position="413"/>
    </location>
</feature>
<feature type="transmembrane region" description="Helical" evidence="1">
    <location>
        <begin position="326"/>
        <end position="348"/>
    </location>
</feature>
<evidence type="ECO:0000313" key="3">
    <source>
        <dbReference type="Proteomes" id="UP001145087"/>
    </source>
</evidence>
<comment type="caution">
    <text evidence="2">The sequence shown here is derived from an EMBL/GenBank/DDBJ whole genome shotgun (WGS) entry which is preliminary data.</text>
</comment>
<proteinExistence type="predicted"/>
<feature type="transmembrane region" description="Helical" evidence="1">
    <location>
        <begin position="30"/>
        <end position="48"/>
    </location>
</feature>
<keyword evidence="1" id="KW-0472">Membrane</keyword>
<name>A0A9X3FBE0_9BACT</name>
<reference evidence="2" key="1">
    <citation type="submission" date="2022-11" db="EMBL/GenBank/DDBJ databases">
        <title>Marilongibacter aestuarii gen. nov., sp. nov., isolated from tidal flat sediment.</title>
        <authorList>
            <person name="Jiayan W."/>
        </authorList>
    </citation>
    <scope>NUCLEOTIDE SEQUENCE</scope>
    <source>
        <strain evidence="2">Z1-6</strain>
    </source>
</reference>
<dbReference type="RefSeq" id="WP_343335537.1">
    <property type="nucleotide sequence ID" value="NZ_JAPOHD010000067.1"/>
</dbReference>
<dbReference type="AlphaFoldDB" id="A0A9X3FBE0"/>
<dbReference type="EMBL" id="JAPOHD010000067">
    <property type="protein sequence ID" value="MCY1723212.1"/>
    <property type="molecule type" value="Genomic_DNA"/>
</dbReference>
<evidence type="ECO:0000256" key="1">
    <source>
        <dbReference type="SAM" id="Phobius"/>
    </source>
</evidence>
<feature type="transmembrane region" description="Helical" evidence="1">
    <location>
        <begin position="218"/>
        <end position="236"/>
    </location>
</feature>
<feature type="transmembrane region" description="Helical" evidence="1">
    <location>
        <begin position="291"/>
        <end position="314"/>
    </location>
</feature>
<feature type="transmembrane region" description="Helical" evidence="1">
    <location>
        <begin position="354"/>
        <end position="370"/>
    </location>
</feature>
<feature type="transmembrane region" description="Helical" evidence="1">
    <location>
        <begin position="186"/>
        <end position="206"/>
    </location>
</feature>
<feature type="transmembrane region" description="Helical" evidence="1">
    <location>
        <begin position="257"/>
        <end position="279"/>
    </location>
</feature>
<feature type="transmembrane region" description="Helical" evidence="1">
    <location>
        <begin position="55"/>
        <end position="77"/>
    </location>
</feature>
<keyword evidence="1" id="KW-1133">Transmembrane helix</keyword>
<keyword evidence="1" id="KW-0812">Transmembrane</keyword>
<sequence>MKNFWISIVILGMTMGTAWAVRGQFGHEQGAAWAGAIGAFGLIIVSNRKDWLQKLFVTALASAIGWGVGGMISYGVVVGYGRSESLPNAFYGLLMLFVIGGLYGMLGGGLTGLSLESSAKRRVNWGSLIAEMVAGGLLSYGFLIMQLGIKMTPPRSEAWAFCLGAGLAMIWYMARNKFNSSLRLAIYTTLGAGFGFAFGNFLQVLGNVLEIQFNMWNVMEYSIGFFGGSSLAYGVFTSTWPDTSNEPLEAWKHKTSLLIVVALIPLIVFKESLLFNTLLNRLSTIASSEIIALWSSMVSLCTIVAVIVIIWYMAAKSSFILDKNRAWLVFLLYLVLYVVVSFIVSGLFAGVVHLNHWLYVVNLVVILPVLRKSISPFNYGGRFSVTLLNGWPYYLAVVVILIFLFALLLTNIHGEMSGAHNRF</sequence>
<keyword evidence="3" id="KW-1185">Reference proteome</keyword>